<sequence length="710" mass="78602">MSGTQLHKVLTHPKGGNRLGASAAAWNKIKQAATDSRSKKDSSDQSKNGVHDGGASLKDFEPSNLVENGPNGEVCIWYEAQQIYEIWGWKSVLLYSVYREDSGGQGSNCLEANIADSSPEGDTLVLLSRFPAPGRSVKAMTVMPTADGPVFVSMFTKEGETHIEARAGQNVKSMYLLEFWGNEVLMKASLQFLVVSSSSGLLFVLKYSPKDLLVDANCDGSLQTVHSHSTRALIEKHKLEGLTNKTILLQTGTFDNEAIYDVVGSWLVYCPKRAETEYFKNLMRSGDDTCTRGGNDLHVSGSKFYTSVKLPPNGPVLLRAASSLANSAIDKIFKLSQIGTKKMKNYWNPENSLFDRDVSLHTISTAITNALYSTASKIKKQADMIGENEVIKIIDLRNGQIMALFKPPGGVSHLSLSEYDLQLAQATYRGDNFYIWDLYKLPNEVSFVGKFFRGKTSAVIKQIFWFVNNKAYGELQATNSGFGCITKKTGSVHWFNINYLFCANENDNHPNTMDIMSLGISGKGQFVDSWILPSVNAIQLLKLPGYSNIPSDIGQMDLAFVDSDFSLRLVSPLNGKHTFKYNLPERSSKDPQINSSSAYAKWRPLAESTVICPAQQSFDTPLSQTEIETCVPFSNITKDKLLSISSYNLDSEKGFWDYFATFGNLVPGVVHEFESSEEHNSTFSSTDDLVERFNEGLVISQEDSKENLLE</sequence>
<proteinExistence type="predicted"/>
<comment type="caution">
    <text evidence="2">The sequence shown here is derived from an EMBL/GenBank/DDBJ whole genome shotgun (WGS) entry which is preliminary data.</text>
</comment>
<feature type="region of interest" description="Disordered" evidence="1">
    <location>
        <begin position="30"/>
        <end position="64"/>
    </location>
</feature>
<dbReference type="EMBL" id="JACBPP010000010">
    <property type="protein sequence ID" value="KAF7999100.1"/>
    <property type="molecule type" value="Genomic_DNA"/>
</dbReference>
<evidence type="ECO:0000256" key="1">
    <source>
        <dbReference type="SAM" id="MobiDB-lite"/>
    </source>
</evidence>
<dbReference type="InterPro" id="IPR011047">
    <property type="entry name" value="Quinoprotein_ADH-like_sf"/>
</dbReference>
<name>A0A8H7L9A2_9ASCO</name>
<keyword evidence="3" id="KW-1185">Reference proteome</keyword>
<reference evidence="2" key="1">
    <citation type="submission" date="2020-10" db="EMBL/GenBank/DDBJ databases">
        <title>The Whole-Genome Sequence of Metschnikowia persimmonesis, a Novel Endophytic Yeast Species Isolated from Medicinal Plant Diospyros kaki Thumb.</title>
        <authorList>
            <person name="Rahmat E."/>
            <person name="Kang Y."/>
        </authorList>
    </citation>
    <scope>NUCLEOTIDE SEQUENCE</scope>
    <source>
        <strain evidence="2">KIOM G15050</strain>
    </source>
</reference>
<evidence type="ECO:0000313" key="3">
    <source>
        <dbReference type="Proteomes" id="UP000649328"/>
    </source>
</evidence>
<organism evidence="2 3">
    <name type="scientific">Metschnikowia pulcherrima</name>
    <dbReference type="NCBI Taxonomy" id="27326"/>
    <lineage>
        <taxon>Eukaryota</taxon>
        <taxon>Fungi</taxon>
        <taxon>Dikarya</taxon>
        <taxon>Ascomycota</taxon>
        <taxon>Saccharomycotina</taxon>
        <taxon>Pichiomycetes</taxon>
        <taxon>Metschnikowiaceae</taxon>
        <taxon>Metschnikowia</taxon>
    </lineage>
</organism>
<dbReference type="Proteomes" id="UP000649328">
    <property type="component" value="Unassembled WGS sequence"/>
</dbReference>
<dbReference type="AlphaFoldDB" id="A0A8H7L9A2"/>
<dbReference type="SUPFAM" id="SSF50998">
    <property type="entry name" value="Quinoprotein alcohol dehydrogenase-like"/>
    <property type="match status" value="1"/>
</dbReference>
<gene>
    <name evidence="2" type="ORF">HF325_006632</name>
</gene>
<dbReference type="OrthoDB" id="4089169at2759"/>
<protein>
    <submittedName>
        <fullName evidence="2">Uncharacterized protein</fullName>
    </submittedName>
</protein>
<evidence type="ECO:0000313" key="2">
    <source>
        <dbReference type="EMBL" id="KAF7999100.1"/>
    </source>
</evidence>
<accession>A0A8H7L9A2</accession>
<dbReference type="SUPFAM" id="SSF69322">
    <property type="entry name" value="Tricorn protease domain 2"/>
    <property type="match status" value="1"/>
</dbReference>